<proteinExistence type="predicted"/>
<evidence type="ECO:0000313" key="3">
    <source>
        <dbReference type="Proteomes" id="UP000664771"/>
    </source>
</evidence>
<accession>A0ABS3LR03</accession>
<keyword evidence="2" id="KW-0413">Isomerase</keyword>
<dbReference type="Proteomes" id="UP000664771">
    <property type="component" value="Unassembled WGS sequence"/>
</dbReference>
<dbReference type="InterPro" id="IPR013022">
    <property type="entry name" value="Xyl_isomerase-like_TIM-brl"/>
</dbReference>
<comment type="caution">
    <text evidence="2">The sequence shown here is derived from an EMBL/GenBank/DDBJ whole genome shotgun (WGS) entry which is preliminary data.</text>
</comment>
<dbReference type="EMBL" id="JAFVMF010000001">
    <property type="protein sequence ID" value="MBO1358340.1"/>
    <property type="molecule type" value="Genomic_DNA"/>
</dbReference>
<dbReference type="Pfam" id="PF01261">
    <property type="entry name" value="AP_endonuc_2"/>
    <property type="match status" value="1"/>
</dbReference>
<name>A0ABS3LR03_9PROT</name>
<sequence>MSILSRLHISEISTKNLTLREDVELYRRHGLGIELWESKFSHANFEAEVDWLGEQDIHVSSLQPDVMTVFPSMSVLEPQDPDERVRLFCRAVDRFSRILKGGVMPTQTGALPTGDEDLVWRTSVEAYKKIADHAARRDIKIALEPLGASLMNRSTIVSNIVTALEMLDEVNHPNFGICADSYNLWESTALDQVSLCGEKLFLVHLADWRRPRNFHDRHIPGDGLIPNDEFLKRIQDIDYTGDYVVELFSDGVPNSLWSQDPESVVRRIRRGVAAAAAVAESGTTE</sequence>
<keyword evidence="3" id="KW-1185">Reference proteome</keyword>
<reference evidence="2 3" key="1">
    <citation type="submission" date="2021-03" db="EMBL/GenBank/DDBJ databases">
        <title>The complete genome sequence of Acetobacter sacchari TBRC 11175.</title>
        <authorList>
            <person name="Charoenyingcharoen P."/>
            <person name="Yukphan P."/>
        </authorList>
    </citation>
    <scope>NUCLEOTIDE SEQUENCE [LARGE SCALE GENOMIC DNA]</scope>
    <source>
        <strain evidence="2 3">TBRC 11175</strain>
    </source>
</reference>
<evidence type="ECO:0000259" key="1">
    <source>
        <dbReference type="Pfam" id="PF01261"/>
    </source>
</evidence>
<dbReference type="Gene3D" id="3.20.20.150">
    <property type="entry name" value="Divalent-metal-dependent TIM barrel enzymes"/>
    <property type="match status" value="1"/>
</dbReference>
<dbReference type="InterPro" id="IPR036237">
    <property type="entry name" value="Xyl_isomerase-like_sf"/>
</dbReference>
<protein>
    <submittedName>
        <fullName evidence="2">Sugar phosphate isomerase/epimerase</fullName>
    </submittedName>
</protein>
<evidence type="ECO:0000313" key="2">
    <source>
        <dbReference type="EMBL" id="MBO1358340.1"/>
    </source>
</evidence>
<dbReference type="GO" id="GO:0016853">
    <property type="term" value="F:isomerase activity"/>
    <property type="evidence" value="ECO:0007669"/>
    <property type="project" value="UniProtKB-KW"/>
</dbReference>
<dbReference type="RefSeq" id="WP_207878464.1">
    <property type="nucleotide sequence ID" value="NZ_JAFVMF010000001.1"/>
</dbReference>
<organism evidence="2 3">
    <name type="scientific">Acetobacter sacchari</name>
    <dbReference type="NCBI Taxonomy" id="2661687"/>
    <lineage>
        <taxon>Bacteria</taxon>
        <taxon>Pseudomonadati</taxon>
        <taxon>Pseudomonadota</taxon>
        <taxon>Alphaproteobacteria</taxon>
        <taxon>Acetobacterales</taxon>
        <taxon>Acetobacteraceae</taxon>
        <taxon>Acetobacter</taxon>
    </lineage>
</organism>
<gene>
    <name evidence="2" type="ORF">J2D73_00825</name>
</gene>
<dbReference type="SUPFAM" id="SSF51658">
    <property type="entry name" value="Xylose isomerase-like"/>
    <property type="match status" value="1"/>
</dbReference>
<dbReference type="InterPro" id="IPR050312">
    <property type="entry name" value="IolE/XylAMocC-like"/>
</dbReference>
<feature type="domain" description="Xylose isomerase-like TIM barrel" evidence="1">
    <location>
        <begin position="45"/>
        <end position="261"/>
    </location>
</feature>
<dbReference type="PANTHER" id="PTHR12110:SF52">
    <property type="entry name" value="XYLOSE ISOMERASE"/>
    <property type="match status" value="1"/>
</dbReference>
<dbReference type="PANTHER" id="PTHR12110">
    <property type="entry name" value="HYDROXYPYRUVATE ISOMERASE"/>
    <property type="match status" value="1"/>
</dbReference>